<comment type="caution">
    <text evidence="2">The sequence shown here is derived from an EMBL/GenBank/DDBJ whole genome shotgun (WGS) entry which is preliminary data.</text>
</comment>
<keyword evidence="3" id="KW-1185">Reference proteome</keyword>
<gene>
    <name evidence="2" type="ORF">GCM10023205_58000</name>
</gene>
<sequence>MSKIACFWGSVGRPPSDSPGAAATGVRDVPTFCLNTFTFSPFAGAPKPVDFAELLDGVRAAGFEALSLDAFTLAAYREAGASYEQLAAQVAAAGLTCPEMLGFVVAEDEASTLDGARQVAEAIAAFGASFALGMVTIAPDARCRDLFAGCAEIIAAAGGKAAVEFLPFSPVATVADARALVRHAGTDRAGVLVDSWHVFHGPGSLDDVRALPVAEFGYVQLDDHPRALGPDADLYTECMTGRVMPGDGVFDLAAFRGAVEATGFDGVVSVEVINPELAAAGPAAFAEAAMAAVRRVWS</sequence>
<accession>A0ABP9HY98</accession>
<feature type="domain" description="Xylose isomerase-like TIM barrel" evidence="1">
    <location>
        <begin position="58"/>
        <end position="282"/>
    </location>
</feature>
<evidence type="ECO:0000313" key="3">
    <source>
        <dbReference type="Proteomes" id="UP001500466"/>
    </source>
</evidence>
<reference evidence="3" key="1">
    <citation type="journal article" date="2019" name="Int. J. Syst. Evol. Microbiol.">
        <title>The Global Catalogue of Microorganisms (GCM) 10K type strain sequencing project: providing services to taxonomists for standard genome sequencing and annotation.</title>
        <authorList>
            <consortium name="The Broad Institute Genomics Platform"/>
            <consortium name="The Broad Institute Genome Sequencing Center for Infectious Disease"/>
            <person name="Wu L."/>
            <person name="Ma J."/>
        </authorList>
    </citation>
    <scope>NUCLEOTIDE SEQUENCE [LARGE SCALE GENOMIC DNA]</scope>
    <source>
        <strain evidence="3">JCM 17986</strain>
    </source>
</reference>
<dbReference type="Proteomes" id="UP001500466">
    <property type="component" value="Unassembled WGS sequence"/>
</dbReference>
<dbReference type="Gene3D" id="3.20.20.150">
    <property type="entry name" value="Divalent-metal-dependent TIM barrel enzymes"/>
    <property type="match status" value="1"/>
</dbReference>
<dbReference type="PANTHER" id="PTHR12110">
    <property type="entry name" value="HYDROXYPYRUVATE ISOMERASE"/>
    <property type="match status" value="1"/>
</dbReference>
<name>A0ABP9HY98_9ACTN</name>
<dbReference type="Pfam" id="PF01261">
    <property type="entry name" value="AP_endonuc_2"/>
    <property type="match status" value="1"/>
</dbReference>
<proteinExistence type="predicted"/>
<evidence type="ECO:0000259" key="1">
    <source>
        <dbReference type="Pfam" id="PF01261"/>
    </source>
</evidence>
<organism evidence="2 3">
    <name type="scientific">Yinghuangia aomiensis</name>
    <dbReference type="NCBI Taxonomy" id="676205"/>
    <lineage>
        <taxon>Bacteria</taxon>
        <taxon>Bacillati</taxon>
        <taxon>Actinomycetota</taxon>
        <taxon>Actinomycetes</taxon>
        <taxon>Kitasatosporales</taxon>
        <taxon>Streptomycetaceae</taxon>
        <taxon>Yinghuangia</taxon>
    </lineage>
</organism>
<dbReference type="EMBL" id="BAABHS010000023">
    <property type="protein sequence ID" value="GAA4981203.1"/>
    <property type="molecule type" value="Genomic_DNA"/>
</dbReference>
<dbReference type="PANTHER" id="PTHR12110:SF48">
    <property type="entry name" value="BLL3656 PROTEIN"/>
    <property type="match status" value="1"/>
</dbReference>
<dbReference type="SUPFAM" id="SSF51658">
    <property type="entry name" value="Xylose isomerase-like"/>
    <property type="match status" value="1"/>
</dbReference>
<dbReference type="InterPro" id="IPR050312">
    <property type="entry name" value="IolE/XylAMocC-like"/>
</dbReference>
<protein>
    <recommendedName>
        <fullName evidence="1">Xylose isomerase-like TIM barrel domain-containing protein</fullName>
    </recommendedName>
</protein>
<dbReference type="InterPro" id="IPR036237">
    <property type="entry name" value="Xyl_isomerase-like_sf"/>
</dbReference>
<evidence type="ECO:0000313" key="2">
    <source>
        <dbReference type="EMBL" id="GAA4981203.1"/>
    </source>
</evidence>
<dbReference type="InterPro" id="IPR013022">
    <property type="entry name" value="Xyl_isomerase-like_TIM-brl"/>
</dbReference>